<dbReference type="InterPro" id="IPR036188">
    <property type="entry name" value="FAD/NAD-bd_sf"/>
</dbReference>
<dbReference type="InterPro" id="IPR001155">
    <property type="entry name" value="OxRdtase_FMN_N"/>
</dbReference>
<evidence type="ECO:0000256" key="4">
    <source>
        <dbReference type="ARBA" id="ARBA00022630"/>
    </source>
</evidence>
<dbReference type="EMBL" id="CP002106">
    <property type="protein sequence ID" value="ADK67603.1"/>
    <property type="molecule type" value="Genomic_DNA"/>
</dbReference>
<dbReference type="GO" id="GO:0051536">
    <property type="term" value="F:iron-sulfur cluster binding"/>
    <property type="evidence" value="ECO:0007669"/>
    <property type="project" value="UniProtKB-KW"/>
</dbReference>
<evidence type="ECO:0000259" key="11">
    <source>
        <dbReference type="Pfam" id="PF07992"/>
    </source>
</evidence>
<keyword evidence="5" id="KW-0288">FMN</keyword>
<comment type="similarity">
    <text evidence="3">In the N-terminal section; belongs to the NADH:flavin oxidoreductase/NADH oxidase family.</text>
</comment>
<gene>
    <name evidence="12" type="ordered locus">Olsu_0488</name>
</gene>
<evidence type="ECO:0000256" key="3">
    <source>
        <dbReference type="ARBA" id="ARBA00011048"/>
    </source>
</evidence>
<sequence length="627" mass="69022">MFEQLLRPLNVNGMILRNRIIATPTGDAFDEKALGGAALVVAGHAIVEPGRSSFASEDEPWPFAKYEREATRKRVLKVHQAGSKASIEIFHGGRESRVRDYAKGPCSLTMPDGTKVRAMDEAMMQETLDWYSRTVASCRKIGFDAILLHFGHGWLPDQFLSPFYNHRSDEYGGSIENRARFPLRILEAVRNAVGPHYPVEMRISAYEWVEGSIEFPDVLAFSRMAERYVDMIQVSSGIDKNTVANVHCITTNLEPEMTNLGWARQVKRAVSIPVSVVGAFMTPQVAEDALARNDVDAVAFGRTLIADPDWPRKAMEGRPEDIVPCLRCNNCYHIASDHWNVGCSVNPHYHNESFVPKGIARANTGRNVVILGAGPGGMRAAITAFDRGHRVTLVEREDEPGGMLRFIARESHKSEVARLLGHYRAQLAKRDIRVMLGCEATPELVRALEPEALGIAIGATERRPAIEGIDGPKVLLATEVIMRADELEGRIVILGGGSIGCELALELAERGRQVLVIEMAHALAGNANALYREALRQKFELHPNIKAALGNSCTKVSAEHVEYADDAGRRQKAAYDHMIVSVGLAPQTDLVERFHGIVPDTATIGDCVRPSSIMNANFEGHTFALNI</sequence>
<dbReference type="GO" id="GO:0046872">
    <property type="term" value="F:metal ion binding"/>
    <property type="evidence" value="ECO:0007669"/>
    <property type="project" value="UniProtKB-KW"/>
</dbReference>
<dbReference type="PANTHER" id="PTHR42917">
    <property type="entry name" value="2,4-DIENOYL-COA REDUCTASE"/>
    <property type="match status" value="1"/>
</dbReference>
<keyword evidence="8" id="KW-0408">Iron</keyword>
<reference evidence="12 13" key="1">
    <citation type="journal article" date="2010" name="Stand. Genomic Sci.">
        <title>Complete genome sequence of Olsenella uli type strain (VPI D76D-27C).</title>
        <authorList>
            <person name="Goker M."/>
            <person name="Held B."/>
            <person name="Lucas S."/>
            <person name="Nolan M."/>
            <person name="Yasawong M."/>
            <person name="Glavina Del Rio T."/>
            <person name="Tice H."/>
            <person name="Cheng J.F."/>
            <person name="Bruce D."/>
            <person name="Detter J.C."/>
            <person name="Tapia R."/>
            <person name="Han C."/>
            <person name="Goodwin L."/>
            <person name="Pitluck S."/>
            <person name="Liolios K."/>
            <person name="Ivanova N."/>
            <person name="Mavromatis K."/>
            <person name="Mikhailova N."/>
            <person name="Pati A."/>
            <person name="Chen A."/>
            <person name="Palaniappan K."/>
            <person name="Land M."/>
            <person name="Hauser L."/>
            <person name="Chang Y.J."/>
            <person name="Jeffries C.D."/>
            <person name="Rohde M."/>
            <person name="Sikorski J."/>
            <person name="Pukall R."/>
            <person name="Woyke T."/>
            <person name="Bristow J."/>
            <person name="Eisen J.A."/>
            <person name="Markowitz V."/>
            <person name="Hugenholtz P."/>
            <person name="Kyrpides N.C."/>
            <person name="Klenk H.P."/>
            <person name="Lapidus A."/>
        </authorList>
    </citation>
    <scope>NUCLEOTIDE SEQUENCE [LARGE SCALE GENOMIC DNA]</scope>
    <source>
        <strain evidence="13">ATCC 49627 / DSM 7084 / CIP 109912 / JCM 12494 / NCIMB 702895 / VPI D76D-27C</strain>
    </source>
</reference>
<comment type="cofactor">
    <cofactor evidence="2">
        <name>[4Fe-4S] cluster</name>
        <dbReference type="ChEBI" id="CHEBI:49883"/>
    </cofactor>
</comment>
<evidence type="ECO:0000256" key="8">
    <source>
        <dbReference type="ARBA" id="ARBA00023004"/>
    </source>
</evidence>
<dbReference type="PATRIC" id="fig|633147.7.peg.1069"/>
<keyword evidence="9" id="KW-0411">Iron-sulfur</keyword>
<dbReference type="AlphaFoldDB" id="E1QYY9"/>
<dbReference type="Gene3D" id="3.20.20.70">
    <property type="entry name" value="Aldolase class I"/>
    <property type="match status" value="1"/>
</dbReference>
<accession>E1QYY9</accession>
<dbReference type="Pfam" id="PF07992">
    <property type="entry name" value="Pyr_redox_2"/>
    <property type="match status" value="1"/>
</dbReference>
<dbReference type="HOGENOM" id="CLU_012153_1_2_11"/>
<keyword evidence="13" id="KW-1185">Reference proteome</keyword>
<dbReference type="GeneID" id="78511926"/>
<evidence type="ECO:0000256" key="9">
    <source>
        <dbReference type="ARBA" id="ARBA00023014"/>
    </source>
</evidence>
<dbReference type="InterPro" id="IPR051793">
    <property type="entry name" value="NADH:flavin_oxidoreductase"/>
</dbReference>
<dbReference type="SUPFAM" id="SSF51905">
    <property type="entry name" value="FAD/NAD(P)-binding domain"/>
    <property type="match status" value="1"/>
</dbReference>
<proteinExistence type="inferred from homology"/>
<dbReference type="Proteomes" id="UP000000333">
    <property type="component" value="Chromosome"/>
</dbReference>
<dbReference type="eggNOG" id="COG1902">
    <property type="taxonomic scope" value="Bacteria"/>
</dbReference>
<dbReference type="CDD" id="cd02803">
    <property type="entry name" value="OYE_like_FMN_family"/>
    <property type="match status" value="1"/>
</dbReference>
<evidence type="ECO:0000259" key="10">
    <source>
        <dbReference type="Pfam" id="PF00724"/>
    </source>
</evidence>
<feature type="domain" description="NADH:flavin oxidoreductase/NADH oxidase N-terminal" evidence="10">
    <location>
        <begin position="30"/>
        <end position="320"/>
    </location>
</feature>
<dbReference type="eggNOG" id="COG0446">
    <property type="taxonomic scope" value="Bacteria"/>
</dbReference>
<protein>
    <submittedName>
        <fullName evidence="12">NADH:flavin oxidoreductase/NADH oxidase</fullName>
    </submittedName>
</protein>
<keyword evidence="7" id="KW-0560">Oxidoreductase</keyword>
<dbReference type="RefSeq" id="WP_013251355.1">
    <property type="nucleotide sequence ID" value="NC_014363.1"/>
</dbReference>
<dbReference type="Gene3D" id="3.50.50.60">
    <property type="entry name" value="FAD/NAD(P)-binding domain"/>
    <property type="match status" value="1"/>
</dbReference>
<keyword evidence="6" id="KW-0479">Metal-binding</keyword>
<evidence type="ECO:0000256" key="2">
    <source>
        <dbReference type="ARBA" id="ARBA00001966"/>
    </source>
</evidence>
<organism evidence="12 13">
    <name type="scientific">Olsenella uli (strain ATCC 49627 / DSM 7084 / CCUG 31166 / CIP 109912 / JCM 12494 / LMG 11480 / NCIMB 702895 / VPI D76D-27C)</name>
    <name type="common">Lactobacillus uli</name>
    <dbReference type="NCBI Taxonomy" id="633147"/>
    <lineage>
        <taxon>Bacteria</taxon>
        <taxon>Bacillati</taxon>
        <taxon>Actinomycetota</taxon>
        <taxon>Coriobacteriia</taxon>
        <taxon>Coriobacteriales</taxon>
        <taxon>Atopobiaceae</taxon>
        <taxon>Olsenella</taxon>
    </lineage>
</organism>
<dbReference type="Pfam" id="PF00724">
    <property type="entry name" value="Oxidored_FMN"/>
    <property type="match status" value="1"/>
</dbReference>
<dbReference type="InterPro" id="IPR023753">
    <property type="entry name" value="FAD/NAD-binding_dom"/>
</dbReference>
<dbReference type="PRINTS" id="PR00469">
    <property type="entry name" value="PNDRDTASEII"/>
</dbReference>
<feature type="domain" description="FAD/NAD(P)-binding" evidence="11">
    <location>
        <begin position="367"/>
        <end position="592"/>
    </location>
</feature>
<dbReference type="KEGG" id="ols:Olsu_0488"/>
<dbReference type="GO" id="GO:0010181">
    <property type="term" value="F:FMN binding"/>
    <property type="evidence" value="ECO:0007669"/>
    <property type="project" value="InterPro"/>
</dbReference>
<evidence type="ECO:0000313" key="12">
    <source>
        <dbReference type="EMBL" id="ADK67603.1"/>
    </source>
</evidence>
<comment type="cofactor">
    <cofactor evidence="1">
        <name>FMN</name>
        <dbReference type="ChEBI" id="CHEBI:58210"/>
    </cofactor>
</comment>
<evidence type="ECO:0000256" key="1">
    <source>
        <dbReference type="ARBA" id="ARBA00001917"/>
    </source>
</evidence>
<evidence type="ECO:0000256" key="5">
    <source>
        <dbReference type="ARBA" id="ARBA00022643"/>
    </source>
</evidence>
<dbReference type="InterPro" id="IPR013785">
    <property type="entry name" value="Aldolase_TIM"/>
</dbReference>
<dbReference type="PRINTS" id="PR00368">
    <property type="entry name" value="FADPNR"/>
</dbReference>
<dbReference type="SUPFAM" id="SSF51395">
    <property type="entry name" value="FMN-linked oxidoreductases"/>
    <property type="match status" value="1"/>
</dbReference>
<dbReference type="STRING" id="633147.Olsu_0488"/>
<dbReference type="GO" id="GO:0016491">
    <property type="term" value="F:oxidoreductase activity"/>
    <property type="evidence" value="ECO:0007669"/>
    <property type="project" value="UniProtKB-KW"/>
</dbReference>
<evidence type="ECO:0000256" key="7">
    <source>
        <dbReference type="ARBA" id="ARBA00023002"/>
    </source>
</evidence>
<dbReference type="Gene3D" id="3.40.50.720">
    <property type="entry name" value="NAD(P)-binding Rossmann-like Domain"/>
    <property type="match status" value="1"/>
</dbReference>
<name>E1QYY9_OLSUV</name>
<keyword evidence="4" id="KW-0285">Flavoprotein</keyword>
<evidence type="ECO:0000313" key="13">
    <source>
        <dbReference type="Proteomes" id="UP000000333"/>
    </source>
</evidence>
<dbReference type="OrthoDB" id="3169239at2"/>
<evidence type="ECO:0000256" key="6">
    <source>
        <dbReference type="ARBA" id="ARBA00022723"/>
    </source>
</evidence>
<dbReference type="PANTHER" id="PTHR42917:SF2">
    <property type="entry name" value="2,4-DIENOYL-COA REDUCTASE [(2E)-ENOYL-COA-PRODUCING]"/>
    <property type="match status" value="1"/>
</dbReference>